<feature type="domain" description="J" evidence="2">
    <location>
        <begin position="17"/>
        <end position="86"/>
    </location>
</feature>
<dbReference type="Pfam" id="PF00226">
    <property type="entry name" value="DnaJ"/>
    <property type="match status" value="1"/>
</dbReference>
<dbReference type="InterPro" id="IPR018253">
    <property type="entry name" value="DnaJ_domain_CS"/>
</dbReference>
<dbReference type="CDD" id="cd06257">
    <property type="entry name" value="DnaJ"/>
    <property type="match status" value="1"/>
</dbReference>
<proteinExistence type="predicted"/>
<evidence type="ECO:0000259" key="2">
    <source>
        <dbReference type="PROSITE" id="PS50076"/>
    </source>
</evidence>
<dbReference type="Gene3D" id="1.10.287.110">
    <property type="entry name" value="DnaJ domain"/>
    <property type="match status" value="1"/>
</dbReference>
<dbReference type="PROSITE" id="PS50076">
    <property type="entry name" value="DNAJ_2"/>
    <property type="match status" value="1"/>
</dbReference>
<dbReference type="GO" id="GO:0005737">
    <property type="term" value="C:cytoplasm"/>
    <property type="evidence" value="ECO:0007669"/>
    <property type="project" value="TreeGrafter"/>
</dbReference>
<dbReference type="PANTHER" id="PTHR44144">
    <property type="entry name" value="DNAJ HOMOLOG SUBFAMILY C MEMBER 9"/>
    <property type="match status" value="1"/>
</dbReference>
<dbReference type="InterPro" id="IPR056453">
    <property type="entry name" value="HTH_DNAJC9"/>
</dbReference>
<dbReference type="InterPro" id="IPR036869">
    <property type="entry name" value="J_dom_sf"/>
</dbReference>
<evidence type="ECO:0000313" key="3">
    <source>
        <dbReference type="EMBL" id="TMW65066.1"/>
    </source>
</evidence>
<feature type="region of interest" description="Disordered" evidence="1">
    <location>
        <begin position="192"/>
        <end position="243"/>
    </location>
</feature>
<feature type="compositionally biased region" description="Basic and acidic residues" evidence="1">
    <location>
        <begin position="199"/>
        <end position="217"/>
    </location>
</feature>
<reference evidence="3" key="1">
    <citation type="submission" date="2019-03" db="EMBL/GenBank/DDBJ databases">
        <title>Long read genome sequence of the mycoparasitic Pythium oligandrum ATCC 38472 isolated from sugarbeet rhizosphere.</title>
        <authorList>
            <person name="Gaulin E."/>
        </authorList>
    </citation>
    <scope>NUCLEOTIDE SEQUENCE</scope>
    <source>
        <strain evidence="3">ATCC 38472_TT</strain>
    </source>
</reference>
<name>A0A8K1CLU8_PYTOL</name>
<dbReference type="EMBL" id="SPLM01000038">
    <property type="protein sequence ID" value="TMW65066.1"/>
    <property type="molecule type" value="Genomic_DNA"/>
</dbReference>
<keyword evidence="4" id="KW-1185">Reference proteome</keyword>
<organism evidence="3 4">
    <name type="scientific">Pythium oligandrum</name>
    <name type="common">Mycoparasitic fungus</name>
    <dbReference type="NCBI Taxonomy" id="41045"/>
    <lineage>
        <taxon>Eukaryota</taxon>
        <taxon>Sar</taxon>
        <taxon>Stramenopiles</taxon>
        <taxon>Oomycota</taxon>
        <taxon>Peronosporomycetes</taxon>
        <taxon>Pythiales</taxon>
        <taxon>Pythiaceae</taxon>
        <taxon>Pythium</taxon>
    </lineage>
</organism>
<evidence type="ECO:0000256" key="1">
    <source>
        <dbReference type="SAM" id="MobiDB-lite"/>
    </source>
</evidence>
<sequence>MGSTAELIWKQFGKKCDLYEVLGVAKGASGKDITKAYRKMALRYHPDKQRGDEDAKVAATAKFQAISAIHSILSDAGSRAVYDETGSIAPSDDLDDSPSFDMWVAYFAKLFPKVTEADITKFEKEYRFSDEERRDVIDAYVKLEGSMQDILDSIMLSTEDDEDRFVEMIQDAIKNDKKVKALPKWREYLKKRAAKPKKKETEAQKKKRQAKTDKEAQEAEELMNAIRNNQNQRASGSGSLALSTKSERNFSSLISSLESKYTDQPKSKKSKRSRADMDEPSEEAFQAAQERLLKKKRRS</sequence>
<dbReference type="SMART" id="SM00271">
    <property type="entry name" value="DnaJ"/>
    <property type="match status" value="1"/>
</dbReference>
<dbReference type="SUPFAM" id="SSF46565">
    <property type="entry name" value="Chaperone J-domain"/>
    <property type="match status" value="1"/>
</dbReference>
<dbReference type="PANTHER" id="PTHR44144:SF1">
    <property type="entry name" value="DNAJ HOMOLOG SUBFAMILY C MEMBER 9"/>
    <property type="match status" value="1"/>
</dbReference>
<comment type="caution">
    <text evidence="3">The sequence shown here is derived from an EMBL/GenBank/DDBJ whole genome shotgun (WGS) entry which is preliminary data.</text>
</comment>
<dbReference type="PRINTS" id="PR00625">
    <property type="entry name" value="JDOMAIN"/>
</dbReference>
<evidence type="ECO:0000313" key="4">
    <source>
        <dbReference type="Proteomes" id="UP000794436"/>
    </source>
</evidence>
<dbReference type="GO" id="GO:0005634">
    <property type="term" value="C:nucleus"/>
    <property type="evidence" value="ECO:0007669"/>
    <property type="project" value="TreeGrafter"/>
</dbReference>
<gene>
    <name evidence="3" type="ORF">Poli38472_009233</name>
</gene>
<dbReference type="GO" id="GO:0031072">
    <property type="term" value="F:heat shock protein binding"/>
    <property type="evidence" value="ECO:0007669"/>
    <property type="project" value="TreeGrafter"/>
</dbReference>
<accession>A0A8K1CLU8</accession>
<dbReference type="Proteomes" id="UP000794436">
    <property type="component" value="Unassembled WGS sequence"/>
</dbReference>
<dbReference type="InterPro" id="IPR052594">
    <property type="entry name" value="J_domain-containing_protein"/>
</dbReference>
<feature type="compositionally biased region" description="Polar residues" evidence="1">
    <location>
        <begin position="226"/>
        <end position="243"/>
    </location>
</feature>
<dbReference type="InterPro" id="IPR001623">
    <property type="entry name" value="DnaJ_domain"/>
</dbReference>
<dbReference type="AlphaFoldDB" id="A0A8K1CLU8"/>
<dbReference type="PROSITE" id="PS00636">
    <property type="entry name" value="DNAJ_1"/>
    <property type="match status" value="1"/>
</dbReference>
<dbReference type="OrthoDB" id="110024at2759"/>
<dbReference type="Pfam" id="PF23302">
    <property type="entry name" value="HTH_DNAJC9"/>
    <property type="match status" value="1"/>
</dbReference>
<protein>
    <recommendedName>
        <fullName evidence="2">J domain-containing protein</fullName>
    </recommendedName>
</protein>
<feature type="region of interest" description="Disordered" evidence="1">
    <location>
        <begin position="255"/>
        <end position="299"/>
    </location>
</feature>